<evidence type="ECO:0000313" key="11">
    <source>
        <dbReference type="Proteomes" id="UP000614601"/>
    </source>
</evidence>
<organism evidence="10 11">
    <name type="scientific">Bursaphelenchus okinawaensis</name>
    <dbReference type="NCBI Taxonomy" id="465554"/>
    <lineage>
        <taxon>Eukaryota</taxon>
        <taxon>Metazoa</taxon>
        <taxon>Ecdysozoa</taxon>
        <taxon>Nematoda</taxon>
        <taxon>Chromadorea</taxon>
        <taxon>Rhabditida</taxon>
        <taxon>Tylenchina</taxon>
        <taxon>Tylenchomorpha</taxon>
        <taxon>Aphelenchoidea</taxon>
        <taxon>Aphelenchoididae</taxon>
        <taxon>Bursaphelenchus</taxon>
    </lineage>
</organism>
<evidence type="ECO:0000256" key="1">
    <source>
        <dbReference type="ARBA" id="ARBA00006485"/>
    </source>
</evidence>
<protein>
    <recommendedName>
        <fullName evidence="9">Protein kinase domain-containing protein</fullName>
    </recommendedName>
</protein>
<dbReference type="Gene3D" id="1.10.510.10">
    <property type="entry name" value="Transferase(Phosphotransferase) domain 1"/>
    <property type="match status" value="1"/>
</dbReference>
<dbReference type="PANTHER" id="PTHR24056">
    <property type="entry name" value="CELL DIVISION PROTEIN KINASE"/>
    <property type="match status" value="1"/>
</dbReference>
<dbReference type="AlphaFoldDB" id="A0A811LGQ4"/>
<dbReference type="GO" id="GO:0005524">
    <property type="term" value="F:ATP binding"/>
    <property type="evidence" value="ECO:0007669"/>
    <property type="project" value="UniProtKB-UniRule"/>
</dbReference>
<keyword evidence="11" id="KW-1185">Reference proteome</keyword>
<dbReference type="InterPro" id="IPR017441">
    <property type="entry name" value="Protein_kinase_ATP_BS"/>
</dbReference>
<sequence>MGAMVHNYHIGNTIGIGAYGRVYECTDSETQRRLVMKVTRIETHHDGLPQEVLRELSALHMLSGHRRIVKMYDAFITGDTVKNVRIVFERCDFDLSKFLALLKPEEVMPEVQCKHFGRQILEGVEFLHSEGVIHRDLKPQNILVNRDFNIKLTDFGLARTYALHASYTPRTVTLWYRAPEVLLQCKYNTSLDIWSVGCIVAELFNRKPLFPGETETKQINLIFQKIGTPSPTDWPMDAIVDVHQFPYHRPAERFVDDRRMSQQGHQLLNQMLQFLPLSRPTATECLADYFKQ</sequence>
<dbReference type="GO" id="GO:0005737">
    <property type="term" value="C:cytoplasm"/>
    <property type="evidence" value="ECO:0007669"/>
    <property type="project" value="TreeGrafter"/>
</dbReference>
<dbReference type="GO" id="GO:0007165">
    <property type="term" value="P:signal transduction"/>
    <property type="evidence" value="ECO:0007669"/>
    <property type="project" value="TreeGrafter"/>
</dbReference>
<dbReference type="FunFam" id="1.10.510.10:FF:000624">
    <property type="entry name" value="Mitogen-activated protein kinase"/>
    <property type="match status" value="1"/>
</dbReference>
<dbReference type="InterPro" id="IPR008271">
    <property type="entry name" value="Ser/Thr_kinase_AS"/>
</dbReference>
<dbReference type="InterPro" id="IPR000719">
    <property type="entry name" value="Prot_kinase_dom"/>
</dbReference>
<dbReference type="PROSITE" id="PS00108">
    <property type="entry name" value="PROTEIN_KINASE_ST"/>
    <property type="match status" value="1"/>
</dbReference>
<dbReference type="GO" id="GO:0005634">
    <property type="term" value="C:nucleus"/>
    <property type="evidence" value="ECO:0007669"/>
    <property type="project" value="TreeGrafter"/>
</dbReference>
<reference evidence="10" key="1">
    <citation type="submission" date="2020-09" db="EMBL/GenBank/DDBJ databases">
        <authorList>
            <person name="Kikuchi T."/>
        </authorList>
    </citation>
    <scope>NUCLEOTIDE SEQUENCE</scope>
    <source>
        <strain evidence="10">SH1</strain>
    </source>
</reference>
<keyword evidence="5" id="KW-0418">Kinase</keyword>
<evidence type="ECO:0000256" key="7">
    <source>
        <dbReference type="PROSITE-ProRule" id="PRU10141"/>
    </source>
</evidence>
<dbReference type="InterPro" id="IPR011009">
    <property type="entry name" value="Kinase-like_dom_sf"/>
</dbReference>
<dbReference type="GO" id="GO:0010468">
    <property type="term" value="P:regulation of gene expression"/>
    <property type="evidence" value="ECO:0007669"/>
    <property type="project" value="TreeGrafter"/>
</dbReference>
<comment type="similarity">
    <text evidence="1">Belongs to the protein kinase superfamily. CMGC Ser/Thr protein kinase family. CDC2/CDKX subfamily.</text>
</comment>
<accession>A0A811LGQ4</accession>
<evidence type="ECO:0000256" key="2">
    <source>
        <dbReference type="ARBA" id="ARBA00022527"/>
    </source>
</evidence>
<dbReference type="OrthoDB" id="1732493at2759"/>
<dbReference type="Proteomes" id="UP000783686">
    <property type="component" value="Unassembled WGS sequence"/>
</dbReference>
<evidence type="ECO:0000259" key="9">
    <source>
        <dbReference type="PROSITE" id="PS50011"/>
    </source>
</evidence>
<keyword evidence="3" id="KW-0808">Transferase</keyword>
<dbReference type="GO" id="GO:0004693">
    <property type="term" value="F:cyclin-dependent protein serine/threonine kinase activity"/>
    <property type="evidence" value="ECO:0007669"/>
    <property type="project" value="TreeGrafter"/>
</dbReference>
<evidence type="ECO:0000256" key="4">
    <source>
        <dbReference type="ARBA" id="ARBA00022741"/>
    </source>
</evidence>
<dbReference type="PANTHER" id="PTHR24056:SF472">
    <property type="entry name" value="CYCLIN-DEPENDENT KINASE 4, ISOFORM A"/>
    <property type="match status" value="1"/>
</dbReference>
<feature type="domain" description="Protein kinase" evidence="9">
    <location>
        <begin position="8"/>
        <end position="292"/>
    </location>
</feature>
<gene>
    <name evidence="10" type="ORF">BOKJ2_LOCUS12297</name>
</gene>
<keyword evidence="2 8" id="KW-0723">Serine/threonine-protein kinase</keyword>
<evidence type="ECO:0000256" key="6">
    <source>
        <dbReference type="ARBA" id="ARBA00022840"/>
    </source>
</evidence>
<name>A0A811LGQ4_9BILA</name>
<dbReference type="GO" id="GO:0000082">
    <property type="term" value="P:G1/S transition of mitotic cell cycle"/>
    <property type="evidence" value="ECO:0007669"/>
    <property type="project" value="TreeGrafter"/>
</dbReference>
<dbReference type="SUPFAM" id="SSF56112">
    <property type="entry name" value="Protein kinase-like (PK-like)"/>
    <property type="match status" value="1"/>
</dbReference>
<dbReference type="GO" id="GO:0000307">
    <property type="term" value="C:cyclin-dependent protein kinase holoenzyme complex"/>
    <property type="evidence" value="ECO:0007669"/>
    <property type="project" value="TreeGrafter"/>
</dbReference>
<evidence type="ECO:0000256" key="3">
    <source>
        <dbReference type="ARBA" id="ARBA00022679"/>
    </source>
</evidence>
<keyword evidence="4 7" id="KW-0547">Nucleotide-binding</keyword>
<dbReference type="PROSITE" id="PS50011">
    <property type="entry name" value="PROTEIN_KINASE_DOM"/>
    <property type="match status" value="1"/>
</dbReference>
<feature type="binding site" evidence="7">
    <location>
        <position position="37"/>
    </location>
    <ligand>
        <name>ATP</name>
        <dbReference type="ChEBI" id="CHEBI:30616"/>
    </ligand>
</feature>
<dbReference type="InterPro" id="IPR050108">
    <property type="entry name" value="CDK"/>
</dbReference>
<keyword evidence="6 7" id="KW-0067">ATP-binding</keyword>
<dbReference type="PROSITE" id="PS00107">
    <property type="entry name" value="PROTEIN_KINASE_ATP"/>
    <property type="match status" value="1"/>
</dbReference>
<dbReference type="EMBL" id="CAJFCW020000006">
    <property type="protein sequence ID" value="CAG9123503.1"/>
    <property type="molecule type" value="Genomic_DNA"/>
</dbReference>
<comment type="caution">
    <text evidence="10">The sequence shown here is derived from an EMBL/GenBank/DDBJ whole genome shotgun (WGS) entry which is preliminary data.</text>
</comment>
<evidence type="ECO:0000313" key="10">
    <source>
        <dbReference type="EMBL" id="CAD5227686.1"/>
    </source>
</evidence>
<dbReference type="GO" id="GO:0030332">
    <property type="term" value="F:cyclin binding"/>
    <property type="evidence" value="ECO:0007669"/>
    <property type="project" value="TreeGrafter"/>
</dbReference>
<dbReference type="Proteomes" id="UP000614601">
    <property type="component" value="Unassembled WGS sequence"/>
</dbReference>
<proteinExistence type="inferred from homology"/>
<evidence type="ECO:0000256" key="8">
    <source>
        <dbReference type="RuleBase" id="RU000304"/>
    </source>
</evidence>
<evidence type="ECO:0000256" key="5">
    <source>
        <dbReference type="ARBA" id="ARBA00022777"/>
    </source>
</evidence>
<dbReference type="GO" id="GO:0010389">
    <property type="term" value="P:regulation of G2/M transition of mitotic cell cycle"/>
    <property type="evidence" value="ECO:0007669"/>
    <property type="project" value="TreeGrafter"/>
</dbReference>
<dbReference type="Gene3D" id="3.30.200.20">
    <property type="entry name" value="Phosphorylase Kinase, domain 1"/>
    <property type="match status" value="1"/>
</dbReference>
<dbReference type="SMART" id="SM00220">
    <property type="entry name" value="S_TKc"/>
    <property type="match status" value="1"/>
</dbReference>
<dbReference type="Pfam" id="PF00069">
    <property type="entry name" value="Pkinase"/>
    <property type="match status" value="1"/>
</dbReference>
<dbReference type="EMBL" id="CAJFDH010000006">
    <property type="protein sequence ID" value="CAD5227686.1"/>
    <property type="molecule type" value="Genomic_DNA"/>
</dbReference>